<organism evidence="1 2">
    <name type="scientific">Agrococcus pavilionensis RW1</name>
    <dbReference type="NCBI Taxonomy" id="1330458"/>
    <lineage>
        <taxon>Bacteria</taxon>
        <taxon>Bacillati</taxon>
        <taxon>Actinomycetota</taxon>
        <taxon>Actinomycetes</taxon>
        <taxon>Micrococcales</taxon>
        <taxon>Microbacteriaceae</taxon>
        <taxon>Agrococcus</taxon>
    </lineage>
</organism>
<sequence length="55" mass="5745">MCTLLRLAAAPGRDSVHMTGAARAASAVMCTLLRLAAAPGRDSVHMTGAARRRPR</sequence>
<dbReference type="AlphaFoldDB" id="U1L833"/>
<dbReference type="Proteomes" id="UP000016462">
    <property type="component" value="Unassembled WGS sequence"/>
</dbReference>
<reference evidence="1 2" key="1">
    <citation type="journal article" date="2013" name="Genome Announc.">
        <title>First draft genome sequence from a member of the genus agrococcus, isolated from modern microbialites.</title>
        <authorList>
            <person name="White R.A.III."/>
            <person name="Grassa C.J."/>
            <person name="Suttle C.A."/>
        </authorList>
    </citation>
    <scope>NUCLEOTIDE SEQUENCE [LARGE SCALE GENOMIC DNA]</scope>
    <source>
        <strain evidence="1 2">RW1</strain>
    </source>
</reference>
<keyword evidence="2" id="KW-1185">Reference proteome</keyword>
<dbReference type="EMBL" id="ASHR01000041">
    <property type="protein sequence ID" value="ERG63073.1"/>
    <property type="molecule type" value="Genomic_DNA"/>
</dbReference>
<name>U1L833_9MICO</name>
<gene>
    <name evidence="1" type="ORF">L332_01190</name>
</gene>
<evidence type="ECO:0000313" key="2">
    <source>
        <dbReference type="Proteomes" id="UP000016462"/>
    </source>
</evidence>
<accession>U1L833</accession>
<proteinExistence type="predicted"/>
<comment type="caution">
    <text evidence="1">The sequence shown here is derived from an EMBL/GenBank/DDBJ whole genome shotgun (WGS) entry which is preliminary data.</text>
</comment>
<protein>
    <submittedName>
        <fullName evidence="1">Uncharacterized protein</fullName>
    </submittedName>
</protein>
<evidence type="ECO:0000313" key="1">
    <source>
        <dbReference type="EMBL" id="ERG63073.1"/>
    </source>
</evidence>